<evidence type="ECO:0000256" key="4">
    <source>
        <dbReference type="ARBA" id="ARBA00022833"/>
    </source>
</evidence>
<evidence type="ECO:0000256" key="2">
    <source>
        <dbReference type="ARBA" id="ARBA00022723"/>
    </source>
</evidence>
<keyword evidence="3 5" id="KW-0863">Zinc-finger</keyword>
<evidence type="ECO:0000259" key="6">
    <source>
        <dbReference type="PROSITE" id="PS50089"/>
    </source>
</evidence>
<dbReference type="InterPro" id="IPR013083">
    <property type="entry name" value="Znf_RING/FYVE/PHD"/>
</dbReference>
<dbReference type="OrthoDB" id="654191at2759"/>
<dbReference type="CDD" id="cd19781">
    <property type="entry name" value="Bbox2_TRIM40_C-V"/>
    <property type="match status" value="1"/>
</dbReference>
<protein>
    <submittedName>
        <fullName evidence="9">E3 ubiquitin ligase TRIM40</fullName>
    </submittedName>
</protein>
<dbReference type="SUPFAM" id="SSF57850">
    <property type="entry name" value="RING/U-box"/>
    <property type="match status" value="1"/>
</dbReference>
<evidence type="ECO:0000313" key="9">
    <source>
        <dbReference type="RefSeq" id="XP_007532389.1"/>
    </source>
</evidence>
<evidence type="ECO:0000256" key="1">
    <source>
        <dbReference type="ARBA" id="ARBA00008518"/>
    </source>
</evidence>
<evidence type="ECO:0000256" key="3">
    <source>
        <dbReference type="ARBA" id="ARBA00022771"/>
    </source>
</evidence>
<dbReference type="CDD" id="cd16583">
    <property type="entry name" value="RING-HC_TRIM40-C-V"/>
    <property type="match status" value="1"/>
</dbReference>
<dbReference type="STRING" id="9365.ENSEEUP00000000687"/>
<dbReference type="FunCoup" id="A0A1S3ABG2">
    <property type="interactions" value="3"/>
</dbReference>
<accession>A0A1S3ABG2</accession>
<proteinExistence type="inferred from homology"/>
<gene>
    <name evidence="9" type="primary">TRIM40</name>
</gene>
<keyword evidence="4" id="KW-0862">Zinc</keyword>
<comment type="similarity">
    <text evidence="1">Belongs to the TRIM/RBCC family.</text>
</comment>
<evidence type="ECO:0000313" key="8">
    <source>
        <dbReference type="Proteomes" id="UP001652624"/>
    </source>
</evidence>
<dbReference type="SUPFAM" id="SSF57845">
    <property type="entry name" value="B-box zinc-binding domain"/>
    <property type="match status" value="1"/>
</dbReference>
<dbReference type="GeneID" id="103121785"/>
<name>A0A1S3ABG2_ERIEU</name>
<reference evidence="9" key="1">
    <citation type="submission" date="2025-08" db="UniProtKB">
        <authorList>
            <consortium name="RefSeq"/>
        </authorList>
    </citation>
    <scope>IDENTIFICATION</scope>
</reference>
<keyword evidence="8" id="KW-1185">Reference proteome</keyword>
<dbReference type="InParanoid" id="A0A1S3ABG2"/>
<sequence length="338" mass="38581">MWQAFQSPCGVGGPIDRRLAGWGRASAPFQGGSQEEGVCPICQEGLREAVSTNCKHLFCRVCLVQHVEKTSELLFCPVCRKPCSEEVLGAGYICQRHQKKVHYFCEVNKLLLCEECKKSPKHKSHEDLATEKAIKHYRERLNRKIRKIRKLFGGLQLKFQKEKETLHTTQFQADHDTHRVEAELQSQHQTGRHLDALPDQLEDIPMETSRTLDFSSDTTQLNSLLTDLERTVKDLNASKLKHASDLLERYELSHALTCAYTYKSRDTNIHVNFIKVKEIYHSLNLNIFMLQDVQSPANSSQQLQVWPLLNMVPFLISTADGQLSEPSSLPEASYTFSL</sequence>
<dbReference type="InterPro" id="IPR017907">
    <property type="entry name" value="Znf_RING_CS"/>
</dbReference>
<dbReference type="PROSITE" id="PS50119">
    <property type="entry name" value="ZF_BBOX"/>
    <property type="match status" value="1"/>
</dbReference>
<dbReference type="Gene3D" id="3.30.160.60">
    <property type="entry name" value="Classic Zinc Finger"/>
    <property type="match status" value="1"/>
</dbReference>
<dbReference type="InterPro" id="IPR050143">
    <property type="entry name" value="TRIM/RBCC"/>
</dbReference>
<dbReference type="PANTHER" id="PTHR24103">
    <property type="entry name" value="E3 UBIQUITIN-PROTEIN LIGASE TRIM"/>
    <property type="match status" value="1"/>
</dbReference>
<dbReference type="RefSeq" id="XP_007532389.1">
    <property type="nucleotide sequence ID" value="XM_007532327.1"/>
</dbReference>
<dbReference type="Pfam" id="PF00643">
    <property type="entry name" value="zf-B_box"/>
    <property type="match status" value="1"/>
</dbReference>
<dbReference type="InterPro" id="IPR018957">
    <property type="entry name" value="Znf_C3HC4_RING-type"/>
</dbReference>
<keyword evidence="2" id="KW-0479">Metal-binding</keyword>
<organism evidence="8 9">
    <name type="scientific">Erinaceus europaeus</name>
    <name type="common">Western European hedgehog</name>
    <dbReference type="NCBI Taxonomy" id="9365"/>
    <lineage>
        <taxon>Eukaryota</taxon>
        <taxon>Metazoa</taxon>
        <taxon>Chordata</taxon>
        <taxon>Craniata</taxon>
        <taxon>Vertebrata</taxon>
        <taxon>Euteleostomi</taxon>
        <taxon>Mammalia</taxon>
        <taxon>Eutheria</taxon>
        <taxon>Laurasiatheria</taxon>
        <taxon>Eulipotyphla</taxon>
        <taxon>Erinaceidae</taxon>
        <taxon>Erinaceinae</taxon>
        <taxon>Erinaceus</taxon>
    </lineage>
</organism>
<dbReference type="GO" id="GO:0008270">
    <property type="term" value="F:zinc ion binding"/>
    <property type="evidence" value="ECO:0007669"/>
    <property type="project" value="UniProtKB-KW"/>
</dbReference>
<dbReference type="eggNOG" id="KOG2177">
    <property type="taxonomic scope" value="Eukaryota"/>
</dbReference>
<dbReference type="AlphaFoldDB" id="A0A1S3ABG2"/>
<dbReference type="InterPro" id="IPR001841">
    <property type="entry name" value="Znf_RING"/>
</dbReference>
<feature type="domain" description="RING-type" evidence="6">
    <location>
        <begin position="39"/>
        <end position="80"/>
    </location>
</feature>
<dbReference type="SMART" id="SM00184">
    <property type="entry name" value="RING"/>
    <property type="match status" value="1"/>
</dbReference>
<feature type="domain" description="B box-type" evidence="7">
    <location>
        <begin position="89"/>
        <end position="130"/>
    </location>
</feature>
<evidence type="ECO:0000256" key="5">
    <source>
        <dbReference type="PROSITE-ProRule" id="PRU00024"/>
    </source>
</evidence>
<dbReference type="Pfam" id="PF00097">
    <property type="entry name" value="zf-C3HC4"/>
    <property type="match status" value="1"/>
</dbReference>
<dbReference type="Gene3D" id="3.30.40.10">
    <property type="entry name" value="Zinc/RING finger domain, C3HC4 (zinc finger)"/>
    <property type="match status" value="1"/>
</dbReference>
<dbReference type="CTD" id="135644"/>
<dbReference type="PROSITE" id="PS00518">
    <property type="entry name" value="ZF_RING_1"/>
    <property type="match status" value="1"/>
</dbReference>
<evidence type="ECO:0000259" key="7">
    <source>
        <dbReference type="PROSITE" id="PS50119"/>
    </source>
</evidence>
<dbReference type="Proteomes" id="UP001652624">
    <property type="component" value="Chromosome 4"/>
</dbReference>
<dbReference type="PROSITE" id="PS50089">
    <property type="entry name" value="ZF_RING_2"/>
    <property type="match status" value="1"/>
</dbReference>
<dbReference type="InterPro" id="IPR000315">
    <property type="entry name" value="Znf_B-box"/>
</dbReference>